<dbReference type="Gramene" id="ONI13154">
    <property type="protein sequence ID" value="ONI13154"/>
    <property type="gene ID" value="PRUPE_4G206100"/>
</dbReference>
<keyword evidence="4" id="KW-0804">Transcription</keyword>
<evidence type="ECO:0000256" key="2">
    <source>
        <dbReference type="ARBA" id="ARBA00023125"/>
    </source>
</evidence>
<dbReference type="OrthoDB" id="1569773at2759"/>
<dbReference type="InterPro" id="IPR042160">
    <property type="entry name" value="HD-Zip_IV"/>
</dbReference>
<evidence type="ECO:0000256" key="4">
    <source>
        <dbReference type="ARBA" id="ARBA00023163"/>
    </source>
</evidence>
<dbReference type="eggNOG" id="ENOG502QVR9">
    <property type="taxonomic scope" value="Eukaryota"/>
</dbReference>
<dbReference type="EMBL" id="CM007654">
    <property type="protein sequence ID" value="ONI13154.1"/>
    <property type="molecule type" value="Genomic_DNA"/>
</dbReference>
<evidence type="ECO:0000256" key="5">
    <source>
        <dbReference type="ARBA" id="ARBA00023242"/>
    </source>
</evidence>
<dbReference type="InterPro" id="IPR002913">
    <property type="entry name" value="START_lipid-bd_dom"/>
</dbReference>
<dbReference type="InterPro" id="IPR023393">
    <property type="entry name" value="START-like_dom_sf"/>
</dbReference>
<organism evidence="7 8">
    <name type="scientific">Prunus persica</name>
    <name type="common">Peach</name>
    <name type="synonym">Amygdalus persica</name>
    <dbReference type="NCBI Taxonomy" id="3760"/>
    <lineage>
        <taxon>Eukaryota</taxon>
        <taxon>Viridiplantae</taxon>
        <taxon>Streptophyta</taxon>
        <taxon>Embryophyta</taxon>
        <taxon>Tracheophyta</taxon>
        <taxon>Spermatophyta</taxon>
        <taxon>Magnoliopsida</taxon>
        <taxon>eudicotyledons</taxon>
        <taxon>Gunneridae</taxon>
        <taxon>Pentapetalae</taxon>
        <taxon>rosids</taxon>
        <taxon>fabids</taxon>
        <taxon>Rosales</taxon>
        <taxon>Rosaceae</taxon>
        <taxon>Amygdaloideae</taxon>
        <taxon>Amygdaleae</taxon>
        <taxon>Prunus</taxon>
    </lineage>
</organism>
<dbReference type="PROSITE" id="PS50848">
    <property type="entry name" value="START"/>
    <property type="match status" value="1"/>
</dbReference>
<accession>A0A251PRT7</accession>
<dbReference type="Pfam" id="PF01852">
    <property type="entry name" value="START"/>
    <property type="match status" value="1"/>
</dbReference>
<reference evidence="7" key="2">
    <citation type="submission" date="2016-12" db="EMBL/GenBank/DDBJ databases">
        <title>WGS assembly of Prunus persica.</title>
        <authorList>
            <person name="Verde I."/>
            <person name="Jenkins J."/>
            <person name="Dondini L."/>
            <person name="Micali S."/>
            <person name="Pagliarani G."/>
            <person name="Vendramin E."/>
            <person name="Paris R."/>
            <person name="Aramini V."/>
            <person name="Gazza L."/>
            <person name="Rossini L."/>
            <person name="Bassi D."/>
            <person name="Troggio M."/>
            <person name="Shu S."/>
            <person name="Grimwood J.H."/>
            <person name="Tartarini S."/>
            <person name="Dettori M.T."/>
            <person name="Schmutz J."/>
        </authorList>
    </citation>
    <scope>NUCLEOTIDE SEQUENCE</scope>
</reference>
<dbReference type="PANTHER" id="PTHR45654:SF48">
    <property type="entry name" value="START DOMAIN-CONTAINING PROTEIN"/>
    <property type="match status" value="1"/>
</dbReference>
<dbReference type="SMART" id="SM00234">
    <property type="entry name" value="START"/>
    <property type="match status" value="1"/>
</dbReference>
<dbReference type="CDD" id="cd08875">
    <property type="entry name" value="START_ArGLABRA2_like"/>
    <property type="match status" value="1"/>
</dbReference>
<dbReference type="Gramene" id="ONI13153">
    <property type="protein sequence ID" value="ONI13153"/>
    <property type="gene ID" value="PRUPE_4G206100"/>
</dbReference>
<dbReference type="GO" id="GO:0008289">
    <property type="term" value="F:lipid binding"/>
    <property type="evidence" value="ECO:0007669"/>
    <property type="project" value="InterPro"/>
</dbReference>
<keyword evidence="2" id="KW-0238">DNA-binding</keyword>
<dbReference type="Gramene" id="ONI13152">
    <property type="protein sequence ID" value="ONI13152"/>
    <property type="gene ID" value="PRUPE_4G206100"/>
</dbReference>
<proteinExistence type="predicted"/>
<name>A0A251PRT7_PRUPE</name>
<evidence type="ECO:0000256" key="1">
    <source>
        <dbReference type="ARBA" id="ARBA00023015"/>
    </source>
</evidence>
<keyword evidence="1" id="KW-0805">Transcription regulation</keyword>
<gene>
    <name evidence="7" type="ORF">PRUPE_4G206100</name>
</gene>
<dbReference type="PANTHER" id="PTHR45654">
    <property type="entry name" value="HOMEOBOX-LEUCINE ZIPPER PROTEIN MERISTEM L1"/>
    <property type="match status" value="1"/>
</dbReference>
<feature type="domain" description="START" evidence="6">
    <location>
        <begin position="89"/>
        <end position="336"/>
    </location>
</feature>
<dbReference type="EMBL" id="CM007654">
    <property type="protein sequence ID" value="ONI13152.1"/>
    <property type="molecule type" value="Genomic_DNA"/>
</dbReference>
<dbReference type="AlphaFoldDB" id="A0A251PRT7"/>
<dbReference type="EMBL" id="CM007654">
    <property type="protein sequence ID" value="ONI13153.1"/>
    <property type="molecule type" value="Genomic_DNA"/>
</dbReference>
<keyword evidence="5" id="KW-0539">Nucleus</keyword>
<evidence type="ECO:0000259" key="6">
    <source>
        <dbReference type="PROSITE" id="PS50848"/>
    </source>
</evidence>
<protein>
    <recommendedName>
        <fullName evidence="6">START domain-containing protein</fullName>
    </recommendedName>
</protein>
<dbReference type="Gramene" id="ONI13155">
    <property type="protein sequence ID" value="ONI13155"/>
    <property type="gene ID" value="PRUPE_4G206100"/>
</dbReference>
<dbReference type="Pfam" id="PF25797">
    <property type="entry name" value="PDF2_C"/>
    <property type="match status" value="1"/>
</dbReference>
<dbReference type="STRING" id="3760.A0A251PRT7"/>
<keyword evidence="8" id="KW-1185">Reference proteome</keyword>
<keyword evidence="3" id="KW-0371">Homeobox</keyword>
<dbReference type="GO" id="GO:0003677">
    <property type="term" value="F:DNA binding"/>
    <property type="evidence" value="ECO:0007669"/>
    <property type="project" value="UniProtKB-KW"/>
</dbReference>
<evidence type="ECO:0000313" key="7">
    <source>
        <dbReference type="EMBL" id="ONI13155.1"/>
    </source>
</evidence>
<dbReference type="InterPro" id="IPR057993">
    <property type="entry name" value="HD-Zip_IV_C"/>
</dbReference>
<dbReference type="SUPFAM" id="SSF55961">
    <property type="entry name" value="Bet v1-like"/>
    <property type="match status" value="2"/>
</dbReference>
<evidence type="ECO:0000313" key="8">
    <source>
        <dbReference type="Proteomes" id="UP000006882"/>
    </source>
</evidence>
<dbReference type="EMBL" id="CM007654">
    <property type="protein sequence ID" value="ONI13155.1"/>
    <property type="molecule type" value="Genomic_DNA"/>
</dbReference>
<dbReference type="Gene3D" id="3.30.530.20">
    <property type="match status" value="1"/>
</dbReference>
<sequence>MEVCARSAGKITKVEGYCESGLDLWVDLKIDSNPENDLDHSDLPQPTASPQGFSTRVQLTDLGSQPILGSNFDTDERGSGVLMSASPDADVSTIKISERASNAMEELSSMAFAQEPLWQVDMASNTEMLSDVEYMRVVKVRECQSSPSLDVDNSHELEPVLAVSSESSRAVEYFETRPISIIELLMDLEQWSLAFSNIVSKATLVGVLASTGVERHYDGTLQLMTAEFHAPSPLVPTRESSFARYCKKLDTGLWGVVDVSPETLPQFPSRNFRRRPSGCLIEEMPNGCSKVIWVEHVVVDNRLVHHFFQPLVTSGFAFCAKRWVNTLIQHFQWSATVRVPNSPTDRGVIIPQLQRTFFLKFSERMVKSFFMDISASRENKWMPFPVSSADIMISTKSSTDDHGKILGTTTVFATSVHLPVPSKQVFSLLRDVKFRRQWDIYGRNHRFDEHAYISNGDSPENGVSILRAINDETKKIKALYMQESCAASTGSYIVYAPFDYKDAENKLMKDEWPDHIPILPSGFSILPDRPIHRDETGGSLLTIAFHVVAKSPTDEHEPSNQLGFLMHNIIAKTVMSIKEALGFSI</sequence>
<reference evidence="7 8" key="1">
    <citation type="journal article" date="2013" name="Nat. Genet.">
        <title>The high-quality draft genome of peach (Prunus persica) identifies unique patterns of genetic diversity, domestication and genome evolution.</title>
        <authorList>
            <consortium name="International Peach Genome Initiative"/>
            <person name="Verde I."/>
            <person name="Abbott A.G."/>
            <person name="Scalabrin S."/>
            <person name="Jung S."/>
            <person name="Shu S."/>
            <person name="Marroni F."/>
            <person name="Zhebentyayeva T."/>
            <person name="Dettori M.T."/>
            <person name="Grimwood J."/>
            <person name="Cattonaro F."/>
            <person name="Zuccolo A."/>
            <person name="Rossini L."/>
            <person name="Jenkins J."/>
            <person name="Vendramin E."/>
            <person name="Meisel L.A."/>
            <person name="Decroocq V."/>
            <person name="Sosinski B."/>
            <person name="Prochnik S."/>
            <person name="Mitros T."/>
            <person name="Policriti A."/>
            <person name="Cipriani G."/>
            <person name="Dondini L."/>
            <person name="Ficklin S."/>
            <person name="Goodstein D.M."/>
            <person name="Xuan P."/>
            <person name="Del Fabbro C."/>
            <person name="Aramini V."/>
            <person name="Copetti D."/>
            <person name="Gonzalez S."/>
            <person name="Horner D.S."/>
            <person name="Falchi R."/>
            <person name="Lucas S."/>
            <person name="Mica E."/>
            <person name="Maldonado J."/>
            <person name="Lazzari B."/>
            <person name="Bielenberg D."/>
            <person name="Pirona R."/>
            <person name="Miculan M."/>
            <person name="Barakat A."/>
            <person name="Testolin R."/>
            <person name="Stella A."/>
            <person name="Tartarini S."/>
            <person name="Tonutti P."/>
            <person name="Arus P."/>
            <person name="Orellana A."/>
            <person name="Wells C."/>
            <person name="Main D."/>
            <person name="Vizzotto G."/>
            <person name="Silva H."/>
            <person name="Salamini F."/>
            <person name="Schmutz J."/>
            <person name="Morgante M."/>
            <person name="Rokhsar D.S."/>
        </authorList>
    </citation>
    <scope>NUCLEOTIDE SEQUENCE [LARGE SCALE GENOMIC DNA]</scope>
    <source>
        <strain evidence="8">cv. Nemared</strain>
    </source>
</reference>
<evidence type="ECO:0000256" key="3">
    <source>
        <dbReference type="ARBA" id="ARBA00023155"/>
    </source>
</evidence>
<dbReference type="Proteomes" id="UP000006882">
    <property type="component" value="Chromosome G4"/>
</dbReference>